<evidence type="ECO:0000256" key="1">
    <source>
        <dbReference type="SAM" id="MobiDB-lite"/>
    </source>
</evidence>
<organism evidence="2 3">
    <name type="scientific">Anopheles atroparvus</name>
    <name type="common">European mosquito</name>
    <dbReference type="NCBI Taxonomy" id="41427"/>
    <lineage>
        <taxon>Eukaryota</taxon>
        <taxon>Metazoa</taxon>
        <taxon>Ecdysozoa</taxon>
        <taxon>Arthropoda</taxon>
        <taxon>Hexapoda</taxon>
        <taxon>Insecta</taxon>
        <taxon>Pterygota</taxon>
        <taxon>Neoptera</taxon>
        <taxon>Endopterygota</taxon>
        <taxon>Diptera</taxon>
        <taxon>Nematocera</taxon>
        <taxon>Culicoidea</taxon>
        <taxon>Culicidae</taxon>
        <taxon>Anophelinae</taxon>
        <taxon>Anopheles</taxon>
    </lineage>
</organism>
<dbReference type="AlphaFoldDB" id="A0AAG5DWD0"/>
<sequence length="101" mass="11396">MRLCRGEMQAVSAGNGQMKRNTQNAKHRKQLTVPSASRASSRFHFSQTSRSASFDMTALQATPRIQCTAFCYRTGRVSRKPVDDEGQPYTKRNEKKKTPVT</sequence>
<dbReference type="EnsemblMetazoa" id="ENSAATROPT017253">
    <property type="protein sequence ID" value="ENSAATROPP015225"/>
    <property type="gene ID" value="ENSAATROPG014113"/>
</dbReference>
<name>A0AAG5DWD0_ANOAO</name>
<protein>
    <submittedName>
        <fullName evidence="2">Uncharacterized protein</fullName>
    </submittedName>
</protein>
<feature type="compositionally biased region" description="Low complexity" evidence="1">
    <location>
        <begin position="35"/>
        <end position="46"/>
    </location>
</feature>
<keyword evidence="3" id="KW-1185">Reference proteome</keyword>
<evidence type="ECO:0000313" key="2">
    <source>
        <dbReference type="EnsemblMetazoa" id="ENSAATROPP015225"/>
    </source>
</evidence>
<evidence type="ECO:0000313" key="3">
    <source>
        <dbReference type="Proteomes" id="UP000075880"/>
    </source>
</evidence>
<proteinExistence type="predicted"/>
<feature type="compositionally biased region" description="Polar residues" evidence="1">
    <location>
        <begin position="12"/>
        <end position="24"/>
    </location>
</feature>
<reference evidence="2" key="1">
    <citation type="submission" date="2024-04" db="UniProtKB">
        <authorList>
            <consortium name="EnsemblMetazoa"/>
        </authorList>
    </citation>
    <scope>IDENTIFICATION</scope>
    <source>
        <strain evidence="2">EBRO</strain>
    </source>
</reference>
<feature type="region of interest" description="Disordered" evidence="1">
    <location>
        <begin position="1"/>
        <end position="50"/>
    </location>
</feature>
<accession>A0AAG5DWD0</accession>
<feature type="region of interest" description="Disordered" evidence="1">
    <location>
        <begin position="78"/>
        <end position="101"/>
    </location>
</feature>
<dbReference type="Proteomes" id="UP000075880">
    <property type="component" value="Unassembled WGS sequence"/>
</dbReference>